<dbReference type="InterPro" id="IPR013528">
    <property type="entry name" value="HMG_CoA_synth_N"/>
</dbReference>
<gene>
    <name evidence="5" type="ORF">GCM10011572_17030</name>
    <name evidence="6" type="ORF">GM672_24070</name>
</gene>
<reference evidence="8" key="2">
    <citation type="journal article" date="2019" name="Int. J. Syst. Evol. Microbiol.">
        <title>The Global Catalogue of Microorganisms (GCM) 10K type strain sequencing project: providing services to taxonomists for standard genome sequencing and annotation.</title>
        <authorList>
            <consortium name="The Broad Institute Genomics Platform"/>
            <consortium name="The Broad Institute Genome Sequencing Center for Infectious Disease"/>
            <person name="Wu L."/>
            <person name="Ma J."/>
        </authorList>
    </citation>
    <scope>NUCLEOTIDE SEQUENCE [LARGE SCALE GENOMIC DNA]</scope>
    <source>
        <strain evidence="8">CGMCC 1.15931</strain>
    </source>
</reference>
<dbReference type="Pfam" id="PF01154">
    <property type="entry name" value="HMG_CoA_synt_N"/>
    <property type="match status" value="1"/>
</dbReference>
<keyword evidence="8" id="KW-1185">Reference proteome</keyword>
<evidence type="ECO:0000259" key="3">
    <source>
        <dbReference type="Pfam" id="PF01154"/>
    </source>
</evidence>
<feature type="domain" description="Hydroxymethylglutaryl-coenzyme A synthase N-terminal" evidence="3">
    <location>
        <begin position="3"/>
        <end position="171"/>
    </location>
</feature>
<sequence length="409" mass="44769">MSNIGIEKLNVYAGVAAIDSMELFRGRDLNPSRIQNIQQQRRSLGLGFEDPVTNAVHAAKPIVDMLGADADRIEMVIVSTESGIDYSKSIASYVHKYLGLGPQCRFLEVKQACYAATAALQMAIGYLHSGVSPGSKVLVIATDISLVDGRAGYAEPSTGFGAAAMLLGEDAEVLRIDRGAFGIHSFETMDSARPTPHADIADVDRSLFAYLDCLLNSFRNYRARVPGADFTSTFGYLCMHTPFAGLVQAAHRKMMRDEAGVVDPDAVAADFARRVAPSLVYPKVVGNLCSGSLYLALASLIEQREGDDPVRVGLFSYGSGCSSEFFSGVIDARSRAALRPFQIGAALDRRRLLSFEQYEAHLDATLDAIAPVQSRTIDLRAWEAFLPRERGRMLALVRIDDYYRQYEWI</sequence>
<evidence type="ECO:0000259" key="4">
    <source>
        <dbReference type="Pfam" id="PF08540"/>
    </source>
</evidence>
<dbReference type="EMBL" id="WNKZ01000105">
    <property type="protein sequence ID" value="MTV55806.1"/>
    <property type="molecule type" value="Genomic_DNA"/>
</dbReference>
<evidence type="ECO:0000313" key="7">
    <source>
        <dbReference type="Proteomes" id="UP000430634"/>
    </source>
</evidence>
<dbReference type="InterPro" id="IPR016039">
    <property type="entry name" value="Thiolase-like"/>
</dbReference>
<evidence type="ECO:0000256" key="2">
    <source>
        <dbReference type="ARBA" id="ARBA00022679"/>
    </source>
</evidence>
<dbReference type="Gene3D" id="3.40.47.10">
    <property type="match status" value="2"/>
</dbReference>
<comment type="caution">
    <text evidence="6">The sequence shown here is derived from an EMBL/GenBank/DDBJ whole genome shotgun (WGS) entry which is preliminary data.</text>
</comment>
<dbReference type="InterPro" id="IPR013746">
    <property type="entry name" value="HMG_CoA_synt_C_dom"/>
</dbReference>
<evidence type="ECO:0000313" key="5">
    <source>
        <dbReference type="EMBL" id="GGB95653.1"/>
    </source>
</evidence>
<comment type="similarity">
    <text evidence="1">Belongs to the thiolase-like superfamily. HMG-CoA synthase family.</text>
</comment>
<dbReference type="OrthoDB" id="9769523at2"/>
<dbReference type="SUPFAM" id="SSF53901">
    <property type="entry name" value="Thiolase-like"/>
    <property type="match status" value="2"/>
</dbReference>
<dbReference type="PANTHER" id="PTHR43323:SF2">
    <property type="entry name" value="HYDROXYMETHYLGLUTARYL-COA SYNTHASE"/>
    <property type="match status" value="1"/>
</dbReference>
<dbReference type="Proteomes" id="UP000622638">
    <property type="component" value="Unassembled WGS sequence"/>
</dbReference>
<reference evidence="6 7" key="3">
    <citation type="submission" date="2019-11" db="EMBL/GenBank/DDBJ databases">
        <title>Type strains purchased from KCTC, JCM and DSMZ.</title>
        <authorList>
            <person name="Lu H."/>
        </authorList>
    </citation>
    <scope>NUCLEOTIDE SEQUENCE [LARGE SCALE GENOMIC DNA]</scope>
    <source>
        <strain evidence="6 7">KCTC 52429</strain>
    </source>
</reference>
<protein>
    <submittedName>
        <fullName evidence="6">3-hydroxy-3-methylglutaryl-ACP synthase</fullName>
    </submittedName>
    <submittedName>
        <fullName evidence="5">Hydroxymethylglutaryl-CoA synthase</fullName>
    </submittedName>
</protein>
<keyword evidence="2" id="KW-0808">Transferase</keyword>
<evidence type="ECO:0000256" key="1">
    <source>
        <dbReference type="ARBA" id="ARBA00007061"/>
    </source>
</evidence>
<evidence type="ECO:0000313" key="8">
    <source>
        <dbReference type="Proteomes" id="UP000622638"/>
    </source>
</evidence>
<dbReference type="PANTHER" id="PTHR43323">
    <property type="entry name" value="3-HYDROXY-3-METHYLGLUTARYL COENZYME A SYNTHASE"/>
    <property type="match status" value="1"/>
</dbReference>
<accession>A0A6I3T506</accession>
<dbReference type="Proteomes" id="UP000430634">
    <property type="component" value="Unassembled WGS sequence"/>
</dbReference>
<feature type="domain" description="Hydroxymethylglutaryl-coenzyme A synthase C-terminal" evidence="4">
    <location>
        <begin position="269"/>
        <end position="364"/>
    </location>
</feature>
<dbReference type="AlphaFoldDB" id="A0A6I3T506"/>
<dbReference type="GO" id="GO:0004421">
    <property type="term" value="F:hydroxymethylglutaryl-CoA synthase activity"/>
    <property type="evidence" value="ECO:0007669"/>
    <property type="project" value="InterPro"/>
</dbReference>
<reference evidence="5" key="1">
    <citation type="journal article" date="2014" name="Int. J. Syst. Evol. Microbiol.">
        <title>Complete genome of a new Firmicutes species belonging to the dominant human colonic microbiota ('Ruminococcus bicirculans') reveals two chromosomes and a selective capacity to utilize plant glucans.</title>
        <authorList>
            <consortium name="NISC Comparative Sequencing Program"/>
            <person name="Wegmann U."/>
            <person name="Louis P."/>
            <person name="Goesmann A."/>
            <person name="Henrissat B."/>
            <person name="Duncan S.H."/>
            <person name="Flint H.J."/>
        </authorList>
    </citation>
    <scope>NUCLEOTIDE SEQUENCE</scope>
    <source>
        <strain evidence="5">CGMCC 1.15931</strain>
    </source>
</reference>
<organism evidence="6 7">
    <name type="scientific">Pseudoduganella buxea</name>
    <dbReference type="NCBI Taxonomy" id="1949069"/>
    <lineage>
        <taxon>Bacteria</taxon>
        <taxon>Pseudomonadati</taxon>
        <taxon>Pseudomonadota</taxon>
        <taxon>Betaproteobacteria</taxon>
        <taxon>Burkholderiales</taxon>
        <taxon>Oxalobacteraceae</taxon>
        <taxon>Telluria group</taxon>
        <taxon>Pseudoduganella</taxon>
    </lineage>
</organism>
<evidence type="ECO:0000313" key="6">
    <source>
        <dbReference type="EMBL" id="MTV55806.1"/>
    </source>
</evidence>
<name>A0A6I3T506_9BURK</name>
<dbReference type="RefSeq" id="WP_155473064.1">
    <property type="nucleotide sequence ID" value="NZ_BMKG01000006.1"/>
</dbReference>
<dbReference type="GO" id="GO:0006084">
    <property type="term" value="P:acetyl-CoA metabolic process"/>
    <property type="evidence" value="ECO:0007669"/>
    <property type="project" value="InterPro"/>
</dbReference>
<dbReference type="EMBL" id="BMKG01000006">
    <property type="protein sequence ID" value="GGB95653.1"/>
    <property type="molecule type" value="Genomic_DNA"/>
</dbReference>
<proteinExistence type="inferred from homology"/>
<reference evidence="5" key="4">
    <citation type="submission" date="2024-05" db="EMBL/GenBank/DDBJ databases">
        <authorList>
            <person name="Sun Q."/>
            <person name="Zhou Y."/>
        </authorList>
    </citation>
    <scope>NUCLEOTIDE SEQUENCE</scope>
    <source>
        <strain evidence="5">CGMCC 1.15931</strain>
    </source>
</reference>
<dbReference type="CDD" id="cd00827">
    <property type="entry name" value="init_cond_enzymes"/>
    <property type="match status" value="1"/>
</dbReference>
<dbReference type="Pfam" id="PF08540">
    <property type="entry name" value="HMG_CoA_synt_C"/>
    <property type="match status" value="1"/>
</dbReference>